<dbReference type="PANTHER" id="PTHR42791:SF1">
    <property type="entry name" value="N-ACETYLTRANSFERASE DOMAIN-CONTAINING PROTEIN"/>
    <property type="match status" value="1"/>
</dbReference>
<dbReference type="InterPro" id="IPR016181">
    <property type="entry name" value="Acyl_CoA_acyltransferase"/>
</dbReference>
<dbReference type="InterPro" id="IPR052523">
    <property type="entry name" value="Trichothecene_AcTrans"/>
</dbReference>
<gene>
    <name evidence="3" type="ORF">HO133_009910</name>
</gene>
<evidence type="ECO:0000256" key="1">
    <source>
        <dbReference type="SAM" id="MobiDB-lite"/>
    </source>
</evidence>
<accession>A0A8H6FEU7</accession>
<organism evidence="3 4">
    <name type="scientific">Letharia lupina</name>
    <dbReference type="NCBI Taxonomy" id="560253"/>
    <lineage>
        <taxon>Eukaryota</taxon>
        <taxon>Fungi</taxon>
        <taxon>Dikarya</taxon>
        <taxon>Ascomycota</taxon>
        <taxon>Pezizomycotina</taxon>
        <taxon>Lecanoromycetes</taxon>
        <taxon>OSLEUM clade</taxon>
        <taxon>Lecanoromycetidae</taxon>
        <taxon>Lecanorales</taxon>
        <taxon>Lecanorineae</taxon>
        <taxon>Parmeliaceae</taxon>
        <taxon>Letharia</taxon>
    </lineage>
</organism>
<dbReference type="GO" id="GO:0016747">
    <property type="term" value="F:acyltransferase activity, transferring groups other than amino-acyl groups"/>
    <property type="evidence" value="ECO:0007669"/>
    <property type="project" value="InterPro"/>
</dbReference>
<dbReference type="Proteomes" id="UP000593566">
    <property type="component" value="Unassembled WGS sequence"/>
</dbReference>
<feature type="compositionally biased region" description="Basic and acidic residues" evidence="1">
    <location>
        <begin position="337"/>
        <end position="350"/>
    </location>
</feature>
<sequence>MTDMLPIKTAQLKLPDQDIIKEMIRIYQEAYKSDERVQLKYILPEYMENMAETIANRVKRATWEFIVATNESSTRILGWLALAFKLENEKQLSEEHVLFVQYALLPDIVVKGKSQGIGSDEMGKMARSLLKDFKDARERQLPDKHCILSTLVVDPKYQNRGIASALLTKAINRSEVCSFPIWVQAPEACQPLFTKHGFEEVDEYQLDLDKLTPEGKGKKKAVSIPGKHVWKFMVRKESLDREIEAYRSSKMFPADEAKRVEAERKAEETRLGKGKQPAYGKRMLGWISKAFAEGEAEPGPTEPLLGIDERSAGKDRLAARSDAEVGPSTPLLTKTSSKRDQKKAQKEKVVGDVISGESVDAHIGAEAGPSTPLLTKSSSKGGQKKPAKEQVVGDVMMS</sequence>
<evidence type="ECO:0000313" key="4">
    <source>
        <dbReference type="Proteomes" id="UP000593566"/>
    </source>
</evidence>
<reference evidence="3 4" key="1">
    <citation type="journal article" date="2020" name="Genomics">
        <title>Complete, high-quality genomes from long-read metagenomic sequencing of two wolf lichen thalli reveals enigmatic genome architecture.</title>
        <authorList>
            <person name="McKenzie S.K."/>
            <person name="Walston R.F."/>
            <person name="Allen J.L."/>
        </authorList>
    </citation>
    <scope>NUCLEOTIDE SEQUENCE [LARGE SCALE GENOMIC DNA]</scope>
    <source>
        <strain evidence="3">WasteWater1</strain>
    </source>
</reference>
<dbReference type="InterPro" id="IPR000182">
    <property type="entry name" value="GNAT_dom"/>
</dbReference>
<dbReference type="EMBL" id="JACCJB010000007">
    <property type="protein sequence ID" value="KAF6225907.1"/>
    <property type="molecule type" value="Genomic_DNA"/>
</dbReference>
<dbReference type="Gene3D" id="3.40.630.30">
    <property type="match status" value="1"/>
</dbReference>
<dbReference type="RefSeq" id="XP_037154616.1">
    <property type="nucleotide sequence ID" value="XM_037300768.1"/>
</dbReference>
<evidence type="ECO:0000259" key="2">
    <source>
        <dbReference type="PROSITE" id="PS51186"/>
    </source>
</evidence>
<dbReference type="PANTHER" id="PTHR42791">
    <property type="entry name" value="GNAT FAMILY ACETYLTRANSFERASE"/>
    <property type="match status" value="1"/>
</dbReference>
<dbReference type="GeneID" id="59338304"/>
<dbReference type="Pfam" id="PF13508">
    <property type="entry name" value="Acetyltransf_7"/>
    <property type="match status" value="1"/>
</dbReference>
<keyword evidence="4" id="KW-1185">Reference proteome</keyword>
<comment type="caution">
    <text evidence="3">The sequence shown here is derived from an EMBL/GenBank/DDBJ whole genome shotgun (WGS) entry which is preliminary data.</text>
</comment>
<proteinExistence type="predicted"/>
<protein>
    <recommendedName>
        <fullName evidence="2">N-acetyltransferase domain-containing protein</fullName>
    </recommendedName>
</protein>
<evidence type="ECO:0000313" key="3">
    <source>
        <dbReference type="EMBL" id="KAF6225907.1"/>
    </source>
</evidence>
<feature type="compositionally biased region" description="Polar residues" evidence="1">
    <location>
        <begin position="372"/>
        <end position="381"/>
    </location>
</feature>
<feature type="compositionally biased region" description="Basic and acidic residues" evidence="1">
    <location>
        <begin position="314"/>
        <end position="323"/>
    </location>
</feature>
<dbReference type="PROSITE" id="PS51186">
    <property type="entry name" value="GNAT"/>
    <property type="match status" value="1"/>
</dbReference>
<dbReference type="SUPFAM" id="SSF55729">
    <property type="entry name" value="Acyl-CoA N-acyltransferases (Nat)"/>
    <property type="match status" value="1"/>
</dbReference>
<dbReference type="CDD" id="cd04301">
    <property type="entry name" value="NAT_SF"/>
    <property type="match status" value="1"/>
</dbReference>
<feature type="region of interest" description="Disordered" evidence="1">
    <location>
        <begin position="314"/>
        <end position="398"/>
    </location>
</feature>
<dbReference type="AlphaFoldDB" id="A0A8H6FEU7"/>
<name>A0A8H6FEU7_9LECA</name>
<feature type="domain" description="N-acetyltransferase" evidence="2">
    <location>
        <begin position="141"/>
        <end position="214"/>
    </location>
</feature>